<evidence type="ECO:0000256" key="2">
    <source>
        <dbReference type="ARBA" id="ARBA00023239"/>
    </source>
</evidence>
<name>A0A2C5XDE7_9HYPO</name>
<keyword evidence="1" id="KW-0210">Decarboxylase</keyword>
<evidence type="ECO:0000313" key="5">
    <source>
        <dbReference type="Proteomes" id="UP000226192"/>
    </source>
</evidence>
<dbReference type="OrthoDB" id="5973539at2759"/>
<dbReference type="InterPro" id="IPR003817">
    <property type="entry name" value="PS_Dcarbxylase"/>
</dbReference>
<evidence type="ECO:0000256" key="1">
    <source>
        <dbReference type="ARBA" id="ARBA00022793"/>
    </source>
</evidence>
<evidence type="ECO:0000313" key="4">
    <source>
        <dbReference type="EMBL" id="PHH58488.1"/>
    </source>
</evidence>
<dbReference type="Proteomes" id="UP000226192">
    <property type="component" value="Unassembled WGS sequence"/>
</dbReference>
<gene>
    <name evidence="4" type="ORF">CDD81_5654</name>
</gene>
<keyword evidence="5" id="KW-1185">Reference proteome</keyword>
<dbReference type="GO" id="GO:0005739">
    <property type="term" value="C:mitochondrion"/>
    <property type="evidence" value="ECO:0007669"/>
    <property type="project" value="TreeGrafter"/>
</dbReference>
<dbReference type="AlphaFoldDB" id="A0A2C5XDE7"/>
<keyword evidence="2" id="KW-0456">Lyase</keyword>
<sequence>MFDEVPRKKPYWRDPQGERQIRDYEHMLAALNHVLTRAPEWTDTHEGMGVVGVPLNALFDYAMGTPSGHAAFLDPEVNKMIKKVLNAWGEYLKTPESAHVLDKHALGWFGEAALRDLVEVGNAPLGTSFTFEELYECDPTAKHYGFNSWDDFFTRKIRDKARPVASPNNDSVIVNACESKPYNVAHNIKLRDCFYAKGHPYSALDMLGHDERARHFAGGTVYQAFLCALSYHRWHSPVSGTIVRRFVVEGTYFSKPLSNDAAQQPTWHTDTQCLEHSQGYLSAMATRAVVFIEADNPDIGLVAFVGIGIVEVSTCHVTVAEGQWVNKGDELGMFHFGGSSYCVVFGKHVKLHDFPPVDRQQNVPVRGKLAVVTH</sequence>
<dbReference type="InterPro" id="IPR022237">
    <property type="entry name" value="PsiD-like"/>
</dbReference>
<dbReference type="STRING" id="1399860.A0A2C5XDE7"/>
<evidence type="ECO:0000259" key="3">
    <source>
        <dbReference type="Pfam" id="PF12588"/>
    </source>
</evidence>
<dbReference type="PANTHER" id="PTHR10067">
    <property type="entry name" value="PHOSPHATIDYLSERINE DECARBOXYLASE"/>
    <property type="match status" value="1"/>
</dbReference>
<proteinExistence type="predicted"/>
<dbReference type="PANTHER" id="PTHR10067:SF9">
    <property type="entry name" value="PHOSPHATIDYLSERINE DECARBOXYLASE FAMILY PROTEIN (AFU_ORTHOLOGUE AFUA_7G01730)"/>
    <property type="match status" value="1"/>
</dbReference>
<dbReference type="EMBL" id="NJET01000452">
    <property type="protein sequence ID" value="PHH58488.1"/>
    <property type="molecule type" value="Genomic_DNA"/>
</dbReference>
<dbReference type="Pfam" id="PF02666">
    <property type="entry name" value="PS_Dcarbxylase"/>
    <property type="match status" value="1"/>
</dbReference>
<protein>
    <recommendedName>
        <fullName evidence="3">L-tryptophan decarboxylase PsiD-like domain-containing protein</fullName>
    </recommendedName>
</protein>
<accession>A0A2C5XDE7</accession>
<comment type="caution">
    <text evidence="4">The sequence shown here is derived from an EMBL/GenBank/DDBJ whole genome shotgun (WGS) entry which is preliminary data.</text>
</comment>
<organism evidence="4 5">
    <name type="scientific">Ophiocordyceps australis</name>
    <dbReference type="NCBI Taxonomy" id="1399860"/>
    <lineage>
        <taxon>Eukaryota</taxon>
        <taxon>Fungi</taxon>
        <taxon>Dikarya</taxon>
        <taxon>Ascomycota</taxon>
        <taxon>Pezizomycotina</taxon>
        <taxon>Sordariomycetes</taxon>
        <taxon>Hypocreomycetidae</taxon>
        <taxon>Hypocreales</taxon>
        <taxon>Ophiocordycipitaceae</taxon>
        <taxon>Ophiocordyceps</taxon>
    </lineage>
</organism>
<dbReference type="GO" id="GO:0004609">
    <property type="term" value="F:phosphatidylserine decarboxylase activity"/>
    <property type="evidence" value="ECO:0007669"/>
    <property type="project" value="InterPro"/>
</dbReference>
<reference evidence="4 5" key="1">
    <citation type="submission" date="2017-06" db="EMBL/GenBank/DDBJ databases">
        <title>Ant-infecting Ophiocordyceps genomes reveal a high diversity of potential behavioral manipulation genes and a possible major role for enterotoxins.</title>
        <authorList>
            <person name="De Bekker C."/>
            <person name="Evans H.C."/>
            <person name="Brachmann A."/>
            <person name="Hughes D.P."/>
        </authorList>
    </citation>
    <scope>NUCLEOTIDE SEQUENCE [LARGE SCALE GENOMIC DNA]</scope>
    <source>
        <strain evidence="4 5">Map64</strain>
    </source>
</reference>
<dbReference type="Pfam" id="PF12588">
    <property type="entry name" value="PSDC"/>
    <property type="match status" value="1"/>
</dbReference>
<dbReference type="GO" id="GO:0006646">
    <property type="term" value="P:phosphatidylethanolamine biosynthetic process"/>
    <property type="evidence" value="ECO:0007669"/>
    <property type="project" value="TreeGrafter"/>
</dbReference>
<feature type="domain" description="L-tryptophan decarboxylase PsiD-like" evidence="3">
    <location>
        <begin position="1"/>
        <end position="116"/>
    </location>
</feature>